<feature type="region of interest" description="Disordered" evidence="1">
    <location>
        <begin position="1"/>
        <end position="24"/>
    </location>
</feature>
<protein>
    <submittedName>
        <fullName evidence="2">Uncharacterized protein</fullName>
    </submittedName>
</protein>
<evidence type="ECO:0000313" key="3">
    <source>
        <dbReference type="Proteomes" id="UP000314294"/>
    </source>
</evidence>
<comment type="caution">
    <text evidence="2">The sequence shown here is derived from an EMBL/GenBank/DDBJ whole genome shotgun (WGS) entry which is preliminary data.</text>
</comment>
<gene>
    <name evidence="2" type="ORF">EYF80_059211</name>
</gene>
<proteinExistence type="predicted"/>
<keyword evidence="3" id="KW-1185">Reference proteome</keyword>
<dbReference type="AlphaFoldDB" id="A0A4Z2EP95"/>
<dbReference type="Proteomes" id="UP000314294">
    <property type="component" value="Unassembled WGS sequence"/>
</dbReference>
<sequence>MTSQLQGSSVVLSSSISAPTAPKSLGVSSGLWGSHLMLQEQGPQLALGPEVHGVGQQLGGHRVDAQEVPHEHHALDGQCTASMPRLRRAGPLRAAAHLEATAAPCRPKRS</sequence>
<dbReference type="EMBL" id="SRLO01004270">
    <property type="protein sequence ID" value="TNN30638.1"/>
    <property type="molecule type" value="Genomic_DNA"/>
</dbReference>
<evidence type="ECO:0000256" key="1">
    <source>
        <dbReference type="SAM" id="MobiDB-lite"/>
    </source>
</evidence>
<reference evidence="2 3" key="1">
    <citation type="submission" date="2019-03" db="EMBL/GenBank/DDBJ databases">
        <title>First draft genome of Liparis tanakae, snailfish: a comprehensive survey of snailfish specific genes.</title>
        <authorList>
            <person name="Kim W."/>
            <person name="Song I."/>
            <person name="Jeong J.-H."/>
            <person name="Kim D."/>
            <person name="Kim S."/>
            <person name="Ryu S."/>
            <person name="Song J.Y."/>
            <person name="Lee S.K."/>
        </authorList>
    </citation>
    <scope>NUCLEOTIDE SEQUENCE [LARGE SCALE GENOMIC DNA]</scope>
    <source>
        <tissue evidence="2">Muscle</tissue>
    </source>
</reference>
<feature type="compositionally biased region" description="Low complexity" evidence="1">
    <location>
        <begin position="1"/>
        <end position="17"/>
    </location>
</feature>
<organism evidence="2 3">
    <name type="scientific">Liparis tanakae</name>
    <name type="common">Tanaka's snailfish</name>
    <dbReference type="NCBI Taxonomy" id="230148"/>
    <lineage>
        <taxon>Eukaryota</taxon>
        <taxon>Metazoa</taxon>
        <taxon>Chordata</taxon>
        <taxon>Craniata</taxon>
        <taxon>Vertebrata</taxon>
        <taxon>Euteleostomi</taxon>
        <taxon>Actinopterygii</taxon>
        <taxon>Neopterygii</taxon>
        <taxon>Teleostei</taxon>
        <taxon>Neoteleostei</taxon>
        <taxon>Acanthomorphata</taxon>
        <taxon>Eupercaria</taxon>
        <taxon>Perciformes</taxon>
        <taxon>Cottioidei</taxon>
        <taxon>Cottales</taxon>
        <taxon>Liparidae</taxon>
        <taxon>Liparis</taxon>
    </lineage>
</organism>
<accession>A0A4Z2EP95</accession>
<evidence type="ECO:0000313" key="2">
    <source>
        <dbReference type="EMBL" id="TNN30638.1"/>
    </source>
</evidence>
<name>A0A4Z2EP95_9TELE</name>